<feature type="compositionally biased region" description="Low complexity" evidence="1">
    <location>
        <begin position="181"/>
        <end position="191"/>
    </location>
</feature>
<feature type="compositionally biased region" description="Polar residues" evidence="1">
    <location>
        <begin position="325"/>
        <end position="338"/>
    </location>
</feature>
<organism evidence="3 4">
    <name type="scientific">Elysia chlorotica</name>
    <name type="common">Eastern emerald elysia</name>
    <name type="synonym">Sea slug</name>
    <dbReference type="NCBI Taxonomy" id="188477"/>
    <lineage>
        <taxon>Eukaryota</taxon>
        <taxon>Metazoa</taxon>
        <taxon>Spiralia</taxon>
        <taxon>Lophotrochozoa</taxon>
        <taxon>Mollusca</taxon>
        <taxon>Gastropoda</taxon>
        <taxon>Heterobranchia</taxon>
        <taxon>Euthyneura</taxon>
        <taxon>Panpulmonata</taxon>
        <taxon>Sacoglossa</taxon>
        <taxon>Placobranchoidea</taxon>
        <taxon>Plakobranchidae</taxon>
        <taxon>Elysia</taxon>
    </lineage>
</organism>
<keyword evidence="2" id="KW-0732">Signal</keyword>
<feature type="compositionally biased region" description="Basic and acidic residues" evidence="1">
    <location>
        <begin position="91"/>
        <end position="100"/>
    </location>
</feature>
<reference evidence="3 4" key="1">
    <citation type="submission" date="2019-01" db="EMBL/GenBank/DDBJ databases">
        <title>A draft genome assembly of the solar-powered sea slug Elysia chlorotica.</title>
        <authorList>
            <person name="Cai H."/>
            <person name="Li Q."/>
            <person name="Fang X."/>
            <person name="Li J."/>
            <person name="Curtis N.E."/>
            <person name="Altenburger A."/>
            <person name="Shibata T."/>
            <person name="Feng M."/>
            <person name="Maeda T."/>
            <person name="Schwartz J.A."/>
            <person name="Shigenobu S."/>
            <person name="Lundholm N."/>
            <person name="Nishiyama T."/>
            <person name="Yang H."/>
            <person name="Hasebe M."/>
            <person name="Li S."/>
            <person name="Pierce S.K."/>
            <person name="Wang J."/>
        </authorList>
    </citation>
    <scope>NUCLEOTIDE SEQUENCE [LARGE SCALE GENOMIC DNA]</scope>
    <source>
        <strain evidence="3">EC2010</strain>
        <tissue evidence="3">Whole organism of an adult</tissue>
    </source>
</reference>
<feature type="region of interest" description="Disordered" evidence="1">
    <location>
        <begin position="221"/>
        <end position="246"/>
    </location>
</feature>
<feature type="compositionally biased region" description="Basic and acidic residues" evidence="1">
    <location>
        <begin position="339"/>
        <end position="351"/>
    </location>
</feature>
<sequence>MMKQAFLMLSHLTLLSLTLNGCFSLNQGAEKLDLQHDIPRLERTDQDLMNFLVDAAISSKHNRQGFPVNALEMAERDSGTSLGELSRNQAPKRDATPRETMDELMADIVSALDYLEEEQRHDVNDLDKRPLQKWRTPSRRQHNFVRIGKRNSVDCGPQGCSPWLWSVGGSSGDDSRGSGRGSNSNDAAASAFSRQIPKSWLATLNDGSNSEKGVESLIDSWAQNNNNNNDNNNNNNNDDDNNNYNDNLQEVLQSGEVTKRGVNTFLRLGRRSGVDNSSPRVVLSFDGQQTIPSSAHDTQLSESDAAISTPFKRGRFRHKFVRIGRSTQPRSSLGTEKTLSNRREQKRKGEIIEQLSSQVMDGERPSHSVDSPTSGGSGPVSSRAMDNEDPSYTVKTPHSTGNAL</sequence>
<feature type="compositionally biased region" description="Low complexity" evidence="1">
    <location>
        <begin position="368"/>
        <end position="382"/>
    </location>
</feature>
<comment type="caution">
    <text evidence="3">The sequence shown here is derived from an EMBL/GenBank/DDBJ whole genome shotgun (WGS) entry which is preliminary data.</text>
</comment>
<feature type="compositionally biased region" description="Polar residues" evidence="1">
    <location>
        <begin position="79"/>
        <end position="89"/>
    </location>
</feature>
<name>A0A433TAF7_ELYCH</name>
<keyword evidence="4" id="KW-1185">Reference proteome</keyword>
<evidence type="ECO:0000313" key="3">
    <source>
        <dbReference type="EMBL" id="RUS78567.1"/>
    </source>
</evidence>
<evidence type="ECO:0000313" key="4">
    <source>
        <dbReference type="Proteomes" id="UP000271974"/>
    </source>
</evidence>
<feature type="compositionally biased region" description="Polar residues" evidence="1">
    <location>
        <begin position="393"/>
        <end position="404"/>
    </location>
</feature>
<protein>
    <submittedName>
        <fullName evidence="3">Uncharacterized protein</fullName>
    </submittedName>
</protein>
<feature type="signal peptide" evidence="2">
    <location>
        <begin position="1"/>
        <end position="24"/>
    </location>
</feature>
<dbReference type="Proteomes" id="UP000271974">
    <property type="component" value="Unassembled WGS sequence"/>
</dbReference>
<feature type="region of interest" description="Disordered" evidence="1">
    <location>
        <begin position="324"/>
        <end position="404"/>
    </location>
</feature>
<gene>
    <name evidence="3" type="ORF">EGW08_013674</name>
</gene>
<feature type="compositionally biased region" description="Low complexity" evidence="1">
    <location>
        <begin position="224"/>
        <end position="246"/>
    </location>
</feature>
<evidence type="ECO:0000256" key="1">
    <source>
        <dbReference type="SAM" id="MobiDB-lite"/>
    </source>
</evidence>
<feature type="chain" id="PRO_5019298270" evidence="2">
    <location>
        <begin position="25"/>
        <end position="404"/>
    </location>
</feature>
<feature type="region of interest" description="Disordered" evidence="1">
    <location>
        <begin position="77"/>
        <end position="100"/>
    </location>
</feature>
<feature type="region of interest" description="Disordered" evidence="1">
    <location>
        <begin position="166"/>
        <end position="191"/>
    </location>
</feature>
<dbReference type="AlphaFoldDB" id="A0A433TAF7"/>
<evidence type="ECO:0000256" key="2">
    <source>
        <dbReference type="SAM" id="SignalP"/>
    </source>
</evidence>
<dbReference type="EMBL" id="RQTK01000502">
    <property type="protein sequence ID" value="RUS78567.1"/>
    <property type="molecule type" value="Genomic_DNA"/>
</dbReference>
<proteinExistence type="predicted"/>
<accession>A0A433TAF7</accession>